<evidence type="ECO:0000313" key="2">
    <source>
        <dbReference type="Proteomes" id="UP001519287"/>
    </source>
</evidence>
<gene>
    <name evidence="1" type="ORF">J2Z66_008201</name>
</gene>
<sequence>MLTNEWIDIAGNWLIDTERGQTDKKKELYTYYNGRLIKFG</sequence>
<comment type="caution">
    <text evidence="1">The sequence shown here is derived from an EMBL/GenBank/DDBJ whole genome shotgun (WGS) entry which is preliminary data.</text>
</comment>
<dbReference type="EMBL" id="JAGGLB010000051">
    <property type="protein sequence ID" value="MBP1996553.1"/>
    <property type="molecule type" value="Genomic_DNA"/>
</dbReference>
<dbReference type="Proteomes" id="UP001519287">
    <property type="component" value="Unassembled WGS sequence"/>
</dbReference>
<name>A0ABS4J9L5_9BACL</name>
<organism evidence="1 2">
    <name type="scientific">Paenibacillus eucommiae</name>
    <dbReference type="NCBI Taxonomy" id="1355755"/>
    <lineage>
        <taxon>Bacteria</taxon>
        <taxon>Bacillati</taxon>
        <taxon>Bacillota</taxon>
        <taxon>Bacilli</taxon>
        <taxon>Bacillales</taxon>
        <taxon>Paenibacillaceae</taxon>
        <taxon>Paenibacillus</taxon>
    </lineage>
</organism>
<accession>A0ABS4J9L5</accession>
<protein>
    <submittedName>
        <fullName evidence="1">Uncharacterized protein</fullName>
    </submittedName>
</protein>
<proteinExistence type="predicted"/>
<keyword evidence="2" id="KW-1185">Reference proteome</keyword>
<evidence type="ECO:0000313" key="1">
    <source>
        <dbReference type="EMBL" id="MBP1996553.1"/>
    </source>
</evidence>
<reference evidence="1 2" key="1">
    <citation type="submission" date="2021-03" db="EMBL/GenBank/DDBJ databases">
        <title>Genomic Encyclopedia of Type Strains, Phase IV (KMG-IV): sequencing the most valuable type-strain genomes for metagenomic binning, comparative biology and taxonomic classification.</title>
        <authorList>
            <person name="Goeker M."/>
        </authorList>
    </citation>
    <scope>NUCLEOTIDE SEQUENCE [LARGE SCALE GENOMIC DNA]</scope>
    <source>
        <strain evidence="1 2">DSM 26048</strain>
    </source>
</reference>